<dbReference type="InterPro" id="IPR055392">
    <property type="entry name" value="BROMI_C"/>
</dbReference>
<dbReference type="Pfam" id="PF23431">
    <property type="entry name" value="BROMI_N"/>
    <property type="match status" value="1"/>
</dbReference>
<evidence type="ECO:0000256" key="2">
    <source>
        <dbReference type="ARBA" id="ARBA00004496"/>
    </source>
</evidence>
<reference evidence="14" key="1">
    <citation type="submission" date="2025-08" db="UniProtKB">
        <authorList>
            <consortium name="Ensembl"/>
        </authorList>
    </citation>
    <scope>IDENTIFICATION</scope>
</reference>
<accession>A0A671QM31</accession>
<dbReference type="GO" id="GO:0005737">
    <property type="term" value="C:cytoplasm"/>
    <property type="evidence" value="ECO:0007669"/>
    <property type="project" value="UniProtKB-SubCell"/>
</dbReference>
<organism evidence="14 15">
    <name type="scientific">Sinocyclocheilus anshuiensis</name>
    <dbReference type="NCBI Taxonomy" id="1608454"/>
    <lineage>
        <taxon>Eukaryota</taxon>
        <taxon>Metazoa</taxon>
        <taxon>Chordata</taxon>
        <taxon>Craniata</taxon>
        <taxon>Vertebrata</taxon>
        <taxon>Euteleostomi</taxon>
        <taxon>Actinopterygii</taxon>
        <taxon>Neopterygii</taxon>
        <taxon>Teleostei</taxon>
        <taxon>Ostariophysi</taxon>
        <taxon>Cypriniformes</taxon>
        <taxon>Cyprinidae</taxon>
        <taxon>Cyprininae</taxon>
        <taxon>Sinocyclocheilus</taxon>
    </lineage>
</organism>
<reference evidence="14" key="2">
    <citation type="submission" date="2025-09" db="UniProtKB">
        <authorList>
            <consortium name="Ensembl"/>
        </authorList>
    </citation>
    <scope>IDENTIFICATION</scope>
</reference>
<dbReference type="PANTHER" id="PTHR13465">
    <property type="entry name" value="UPF0183 PROTEIN"/>
    <property type="match status" value="1"/>
</dbReference>
<keyword evidence="6" id="KW-0966">Cell projection</keyword>
<dbReference type="SUPFAM" id="SSF47923">
    <property type="entry name" value="Ypt/Rab-GAP domain of gyp1p"/>
    <property type="match status" value="1"/>
</dbReference>
<dbReference type="Ensembl" id="ENSSANT00000077545.1">
    <property type="protein sequence ID" value="ENSSANP00000072941.1"/>
    <property type="gene ID" value="ENSSANG00000036376.1"/>
</dbReference>
<evidence type="ECO:0000256" key="8">
    <source>
        <dbReference type="ARBA" id="ARBA00067690"/>
    </source>
</evidence>
<proteinExistence type="predicted"/>
<dbReference type="InterPro" id="IPR055391">
    <property type="entry name" value="BROMI_N"/>
</dbReference>
<evidence type="ECO:0000256" key="7">
    <source>
        <dbReference type="ARBA" id="ARBA00054310"/>
    </source>
</evidence>
<dbReference type="Pfam" id="PF14961">
    <property type="entry name" value="BROMI"/>
    <property type="match status" value="2"/>
</dbReference>
<dbReference type="GO" id="GO:0005929">
    <property type="term" value="C:cilium"/>
    <property type="evidence" value="ECO:0007669"/>
    <property type="project" value="UniProtKB-SubCell"/>
</dbReference>
<comment type="function">
    <text evidence="7">Required for high-level Shh responses in the developing neural tube. Together with CDK20, controls the structure of the primary cilium by coordinating assembly of the ciliary membrane and axoneme, allowing GLI2 to be properly activated in response to Shh signaling.</text>
</comment>
<evidence type="ECO:0000256" key="5">
    <source>
        <dbReference type="ARBA" id="ARBA00023069"/>
    </source>
</evidence>
<feature type="domain" description="BROMI C-terminal Rab TBC-like" evidence="13">
    <location>
        <begin position="785"/>
        <end position="924"/>
    </location>
</feature>
<evidence type="ECO:0000256" key="1">
    <source>
        <dbReference type="ARBA" id="ARBA00004138"/>
    </source>
</evidence>
<feature type="domain" description="BROMI middle region" evidence="11">
    <location>
        <begin position="173"/>
        <end position="258"/>
    </location>
</feature>
<comment type="subcellular location">
    <subcellularLocation>
        <location evidence="1">Cell projection</location>
        <location evidence="1">Cilium</location>
    </subcellularLocation>
    <subcellularLocation>
        <location evidence="2">Cytoplasm</location>
    </subcellularLocation>
</comment>
<evidence type="ECO:0000313" key="15">
    <source>
        <dbReference type="Proteomes" id="UP000472260"/>
    </source>
</evidence>
<feature type="compositionally biased region" description="Polar residues" evidence="10">
    <location>
        <begin position="146"/>
        <end position="159"/>
    </location>
</feature>
<keyword evidence="4" id="KW-0963">Cytoplasm</keyword>
<evidence type="ECO:0000259" key="11">
    <source>
        <dbReference type="Pfam" id="PF14961"/>
    </source>
</evidence>
<evidence type="ECO:0000259" key="12">
    <source>
        <dbReference type="Pfam" id="PF23431"/>
    </source>
</evidence>
<feature type="domain" description="BROMI C-terminal Rab TBC-like" evidence="13">
    <location>
        <begin position="956"/>
        <end position="1192"/>
    </location>
</feature>
<evidence type="ECO:0000256" key="10">
    <source>
        <dbReference type="SAM" id="MobiDB-lite"/>
    </source>
</evidence>
<keyword evidence="5" id="KW-0969">Cilium</keyword>
<evidence type="ECO:0000313" key="14">
    <source>
        <dbReference type="Ensembl" id="ENSSANP00000072941.1"/>
    </source>
</evidence>
<name>A0A671QM31_9TELE</name>
<feature type="domain" description="BROMI N-terminal" evidence="12">
    <location>
        <begin position="12"/>
        <end position="138"/>
    </location>
</feature>
<evidence type="ECO:0000256" key="4">
    <source>
        <dbReference type="ARBA" id="ARBA00022490"/>
    </source>
</evidence>
<dbReference type="AlphaFoldDB" id="A0A671QM31"/>
<evidence type="ECO:0000259" key="13">
    <source>
        <dbReference type="Pfam" id="PF23440"/>
    </source>
</evidence>
<dbReference type="Gene3D" id="1.10.472.80">
    <property type="entry name" value="Ypt/Rab-GAP domain of gyp1p, domain 3"/>
    <property type="match status" value="1"/>
</dbReference>
<gene>
    <name evidence="14" type="primary">LOC107675228</name>
</gene>
<dbReference type="GO" id="GO:1905515">
    <property type="term" value="P:non-motile cilium assembly"/>
    <property type="evidence" value="ECO:0007669"/>
    <property type="project" value="TreeGrafter"/>
</dbReference>
<sequence length="1197" mass="136905">MSQFSSEEEAELQSLLRELLKSVKDRISGAPSVECAEEILLHLEETDKNFHNYEFVKYLRAYVESSFGTVIEEETENFTRGDGHAIGPGQDTLVHAVTKRTRESAQYKQMMQTLKQTMMVVVESLINKFEEDQLKKEEMDRKSQHEQSSSHYTDNCSDSDSSFNQSYAFIKHEQLQVIAEKLDPGRPREVRLEALQSLCYAPPSDVLSCENWTGLRRNLSAALTDPDHELSDKVLQFFAKTFSSSPLNVTKDIYSTIGNMTTFWIRHPEKYMEEIIENTLSLLALHSEQGMSSPGSEKSLEPIHLISLLDIKATWFKKWMHGYYSRTVVLRLLERKYKSLVSYTMQFLLFFTSIFTDISKILCPARRTLYTSKELEFVYFVHSLCVLGRLVMYTNGRKLFPIKVKKRRDPVTLTDLVAILISIMYQHPKPSCGEMTHADSLSPTNLVMEVLRTLCDRTECAVESRNQESRHDYEIILNLPKLNSLEGALTHIADTLARIATTERGLSLLLYDRNLVSAEGESISAAHVVVQFTQRLLAKELHVFSELEIPPAVSGAFVFVCRQMYNTCEGLHVLRPYSLHECIAKAWRTVTFIHTSLTNSMLLDNLLNFAATPKGLLLLQQTGAINECVAYMFSRFTKKLQVSRCEKFGYGVMVTQVAATAPGIAALQSSGFVQTIVVELWSALECGREDVRVVHPKSTPMDPIDRNCLKSFLSLVNLLSSPHAVWELLGHRALPNKTEYNLREMPTSVLDLMDRLIIINSDAKIHSLFNYEQSHTFGLRLLSVLCCNLDSFLLLESQYNLSELLLQGQRDNVTEEFIIDGPSVERNHILVRIGTVGGPSERRLPPRALQKGNDPYPWPMVSTYPLPKYYILDVPKTLRTKQGKNNLFKALDPTIYIWMDDCRRQFCKIMATKSNTLTGYGMTHIQLIQFEIHSKMPSFSNLILKFYLCVCVCVCVCRYGKFLKLLREDSEQDLCLLLKHCQEFLSQQRVSVTSELSCFQGGYPGHDWFASTVFLLMHGDVGRSLSLLLRFSRLLPSAFLWPPRLHSSVHLPIEIAQSGIHPIYSCTAHYVEMLLKAEVPLVFSAFRMSGFTPSQICIQWLGQCFWNYLDWSEICHYVATCVIMGPDYQVYMCISALRHLQQDILQHTQTQDLQVFLKEEPIHGFRVSNYLEYMEGLERNYRSMVLSDMRSILPRSS</sequence>
<feature type="compositionally biased region" description="Basic and acidic residues" evidence="10">
    <location>
        <begin position="136"/>
        <end position="145"/>
    </location>
</feature>
<evidence type="ECO:0000256" key="9">
    <source>
        <dbReference type="ARBA" id="ARBA00075916"/>
    </source>
</evidence>
<dbReference type="Proteomes" id="UP000472260">
    <property type="component" value="Unassembled WGS sequence"/>
</dbReference>
<dbReference type="PANTHER" id="PTHR13465:SF3">
    <property type="entry name" value="PROTEIN BROAD-MINDED"/>
    <property type="match status" value="1"/>
</dbReference>
<keyword evidence="15" id="KW-1185">Reference proteome</keyword>
<dbReference type="InterPro" id="IPR032735">
    <property type="entry name" value="BROMI_M"/>
</dbReference>
<dbReference type="Pfam" id="PF23440">
    <property type="entry name" value="BROMI_C"/>
    <property type="match status" value="2"/>
</dbReference>
<evidence type="ECO:0000256" key="3">
    <source>
        <dbReference type="ARBA" id="ARBA00022473"/>
    </source>
</evidence>
<protein>
    <recommendedName>
        <fullName evidence="8">Protein broad-minded</fullName>
    </recommendedName>
    <alternativeName>
        <fullName evidence="9">TBC1 domain family member 32</fullName>
    </alternativeName>
</protein>
<evidence type="ECO:0000256" key="6">
    <source>
        <dbReference type="ARBA" id="ARBA00023273"/>
    </source>
</evidence>
<feature type="domain" description="BROMI middle region" evidence="11">
    <location>
        <begin position="260"/>
        <end position="767"/>
    </location>
</feature>
<dbReference type="InterPro" id="IPR035969">
    <property type="entry name" value="Rab-GAP_TBC_sf"/>
</dbReference>
<keyword evidence="3" id="KW-0217">Developmental protein</keyword>
<dbReference type="InterPro" id="IPR039156">
    <property type="entry name" value="PHAF1/BROMI"/>
</dbReference>
<feature type="region of interest" description="Disordered" evidence="10">
    <location>
        <begin position="136"/>
        <end position="159"/>
    </location>
</feature>
<dbReference type="FunFam" id="1.10.472.80:FF:000031">
    <property type="entry name" value="TBC1 domain family, member 32"/>
    <property type="match status" value="1"/>
</dbReference>